<comment type="subcellular location">
    <subcellularLocation>
        <location evidence="1">Cell membrane</location>
        <topology evidence="1">Multi-pass membrane protein</topology>
    </subcellularLocation>
</comment>
<keyword evidence="4 6" id="KW-1133">Transmembrane helix</keyword>
<dbReference type="PANTHER" id="PTHR30086:SF20">
    <property type="entry name" value="ARGININE EXPORTER PROTEIN ARGO-RELATED"/>
    <property type="match status" value="1"/>
</dbReference>
<evidence type="ECO:0000256" key="5">
    <source>
        <dbReference type="ARBA" id="ARBA00023136"/>
    </source>
</evidence>
<dbReference type="Pfam" id="PF01810">
    <property type="entry name" value="LysE"/>
    <property type="match status" value="1"/>
</dbReference>
<protein>
    <submittedName>
        <fullName evidence="7">Threonine transporter RhtB</fullName>
    </submittedName>
</protein>
<evidence type="ECO:0000313" key="8">
    <source>
        <dbReference type="Proteomes" id="UP001161406"/>
    </source>
</evidence>
<organism evidence="7 8">
    <name type="scientific">Devosia yakushimensis</name>
    <dbReference type="NCBI Taxonomy" id="470028"/>
    <lineage>
        <taxon>Bacteria</taxon>
        <taxon>Pseudomonadati</taxon>
        <taxon>Pseudomonadota</taxon>
        <taxon>Alphaproteobacteria</taxon>
        <taxon>Hyphomicrobiales</taxon>
        <taxon>Devosiaceae</taxon>
        <taxon>Devosia</taxon>
    </lineage>
</organism>
<dbReference type="RefSeq" id="WP_284389882.1">
    <property type="nucleotide sequence ID" value="NZ_BSNG01000001.1"/>
</dbReference>
<dbReference type="InterPro" id="IPR001123">
    <property type="entry name" value="LeuE-type"/>
</dbReference>
<keyword evidence="3 6" id="KW-0812">Transmembrane</keyword>
<dbReference type="PANTHER" id="PTHR30086">
    <property type="entry name" value="ARGININE EXPORTER PROTEIN ARGO"/>
    <property type="match status" value="1"/>
</dbReference>
<dbReference type="EMBL" id="BSNG01000001">
    <property type="protein sequence ID" value="GLQ09801.1"/>
    <property type="molecule type" value="Genomic_DNA"/>
</dbReference>
<gene>
    <name evidence="7" type="ORF">GCM10007913_17330</name>
</gene>
<evidence type="ECO:0000256" key="4">
    <source>
        <dbReference type="ARBA" id="ARBA00022989"/>
    </source>
</evidence>
<dbReference type="PIRSF" id="PIRSF006324">
    <property type="entry name" value="LeuE"/>
    <property type="match status" value="1"/>
</dbReference>
<feature type="transmembrane region" description="Helical" evidence="6">
    <location>
        <begin position="6"/>
        <end position="29"/>
    </location>
</feature>
<evidence type="ECO:0000256" key="2">
    <source>
        <dbReference type="ARBA" id="ARBA00022475"/>
    </source>
</evidence>
<evidence type="ECO:0000256" key="3">
    <source>
        <dbReference type="ARBA" id="ARBA00022692"/>
    </source>
</evidence>
<feature type="transmembrane region" description="Helical" evidence="6">
    <location>
        <begin position="72"/>
        <end position="92"/>
    </location>
</feature>
<name>A0ABQ5UEC8_9HYPH</name>
<proteinExistence type="predicted"/>
<evidence type="ECO:0000256" key="1">
    <source>
        <dbReference type="ARBA" id="ARBA00004651"/>
    </source>
</evidence>
<dbReference type="Proteomes" id="UP001161406">
    <property type="component" value="Unassembled WGS sequence"/>
</dbReference>
<feature type="transmembrane region" description="Helical" evidence="6">
    <location>
        <begin position="41"/>
        <end position="66"/>
    </location>
</feature>
<keyword evidence="8" id="KW-1185">Reference proteome</keyword>
<feature type="transmembrane region" description="Helical" evidence="6">
    <location>
        <begin position="150"/>
        <end position="172"/>
    </location>
</feature>
<evidence type="ECO:0000313" key="7">
    <source>
        <dbReference type="EMBL" id="GLQ09801.1"/>
    </source>
</evidence>
<feature type="transmembrane region" description="Helical" evidence="6">
    <location>
        <begin position="193"/>
        <end position="212"/>
    </location>
</feature>
<comment type="caution">
    <text evidence="7">The sequence shown here is derived from an EMBL/GenBank/DDBJ whole genome shotgun (WGS) entry which is preliminary data.</text>
</comment>
<sequence>MDYAQALWLYLVLLFGIIIVPGMDMFFVLANALTGGRRAGLAATAGIMLGAVVHTLFGALAVGVLTQLPVEVFRTMILVGAAYMAWIGYTLVRSSITVDHIGKAQSRSGWVAFRQGTITNLLNPKAYMFVIAVFPQFIRPEFGPVWQQALVLGIMTISMQLLIYGGLGLAAARARDALIGNPQVTQWIGRGAGVLFILAAAFAAWHGIFGHVGA</sequence>
<evidence type="ECO:0000256" key="6">
    <source>
        <dbReference type="SAM" id="Phobius"/>
    </source>
</evidence>
<reference evidence="7" key="1">
    <citation type="journal article" date="2014" name="Int. J. Syst. Evol. Microbiol.">
        <title>Complete genome of a new Firmicutes species belonging to the dominant human colonic microbiota ('Ruminococcus bicirculans') reveals two chromosomes and a selective capacity to utilize plant glucans.</title>
        <authorList>
            <consortium name="NISC Comparative Sequencing Program"/>
            <person name="Wegmann U."/>
            <person name="Louis P."/>
            <person name="Goesmann A."/>
            <person name="Henrissat B."/>
            <person name="Duncan S.H."/>
            <person name="Flint H.J."/>
        </authorList>
    </citation>
    <scope>NUCLEOTIDE SEQUENCE</scope>
    <source>
        <strain evidence="7">NBRC 103855</strain>
    </source>
</reference>
<accession>A0ABQ5UEC8</accession>
<reference evidence="7" key="2">
    <citation type="submission" date="2023-01" db="EMBL/GenBank/DDBJ databases">
        <title>Draft genome sequence of Devosia yakushimensis strain NBRC 103855.</title>
        <authorList>
            <person name="Sun Q."/>
            <person name="Mori K."/>
        </authorList>
    </citation>
    <scope>NUCLEOTIDE SEQUENCE</scope>
    <source>
        <strain evidence="7">NBRC 103855</strain>
    </source>
</reference>
<keyword evidence="2" id="KW-1003">Cell membrane</keyword>
<keyword evidence="5 6" id="KW-0472">Membrane</keyword>